<evidence type="ECO:0000313" key="2">
    <source>
        <dbReference type="Proteomes" id="UP000032180"/>
    </source>
</evidence>
<dbReference type="EnsemblPlants" id="LPERR12G07420.1">
    <property type="protein sequence ID" value="LPERR12G07420.1"/>
    <property type="gene ID" value="LPERR12G07420"/>
</dbReference>
<dbReference type="HOGENOM" id="CLU_2295728_0_0_1"/>
<reference evidence="1 2" key="1">
    <citation type="submission" date="2012-08" db="EMBL/GenBank/DDBJ databases">
        <title>Oryza genome evolution.</title>
        <authorList>
            <person name="Wing R.A."/>
        </authorList>
    </citation>
    <scope>NUCLEOTIDE SEQUENCE</scope>
</reference>
<proteinExistence type="predicted"/>
<keyword evidence="2" id="KW-1185">Reference proteome</keyword>
<organism evidence="1 2">
    <name type="scientific">Leersia perrieri</name>
    <dbReference type="NCBI Taxonomy" id="77586"/>
    <lineage>
        <taxon>Eukaryota</taxon>
        <taxon>Viridiplantae</taxon>
        <taxon>Streptophyta</taxon>
        <taxon>Embryophyta</taxon>
        <taxon>Tracheophyta</taxon>
        <taxon>Spermatophyta</taxon>
        <taxon>Magnoliopsida</taxon>
        <taxon>Liliopsida</taxon>
        <taxon>Poales</taxon>
        <taxon>Poaceae</taxon>
        <taxon>BOP clade</taxon>
        <taxon>Oryzoideae</taxon>
        <taxon>Oryzeae</taxon>
        <taxon>Oryzinae</taxon>
        <taxon>Leersia</taxon>
    </lineage>
</organism>
<evidence type="ECO:0000313" key="1">
    <source>
        <dbReference type="EnsemblPlants" id="LPERR12G07420.1"/>
    </source>
</evidence>
<protein>
    <submittedName>
        <fullName evidence="1">Uncharacterized protein</fullName>
    </submittedName>
</protein>
<dbReference type="AlphaFoldDB" id="A0A0D9XYH1"/>
<reference evidence="1" key="3">
    <citation type="submission" date="2015-04" db="UniProtKB">
        <authorList>
            <consortium name="EnsemblPlants"/>
        </authorList>
    </citation>
    <scope>IDENTIFICATION</scope>
</reference>
<sequence>MLDKGIGIMFDQVNVGQVNKINKFKIVKALVTRTIKVDKTKFCFATFSSNTSYWAMSGATCYQNKKLIYGGGIMYWDNGEVVLLFDVAYAEVGSPKCDEFY</sequence>
<dbReference type="Proteomes" id="UP000032180">
    <property type="component" value="Chromosome 12"/>
</dbReference>
<reference evidence="2" key="2">
    <citation type="submission" date="2013-12" db="EMBL/GenBank/DDBJ databases">
        <authorList>
            <person name="Yu Y."/>
            <person name="Lee S."/>
            <person name="de Baynast K."/>
            <person name="Wissotski M."/>
            <person name="Liu L."/>
            <person name="Talag J."/>
            <person name="Goicoechea J."/>
            <person name="Angelova A."/>
            <person name="Jetty R."/>
            <person name="Kudrna D."/>
            <person name="Golser W."/>
            <person name="Rivera L."/>
            <person name="Zhang J."/>
            <person name="Wing R."/>
        </authorList>
    </citation>
    <scope>NUCLEOTIDE SEQUENCE</scope>
</reference>
<name>A0A0D9XYH1_9ORYZ</name>
<accession>A0A0D9XYH1</accession>
<dbReference type="Gramene" id="LPERR12G07420.1">
    <property type="protein sequence ID" value="LPERR12G07420.1"/>
    <property type="gene ID" value="LPERR12G07420"/>
</dbReference>
<dbReference type="STRING" id="77586.A0A0D9XYH1"/>